<protein>
    <submittedName>
        <fullName evidence="1">Uncharacterized protein</fullName>
    </submittedName>
</protein>
<evidence type="ECO:0000313" key="2">
    <source>
        <dbReference type="Proteomes" id="UP001165060"/>
    </source>
</evidence>
<dbReference type="EMBL" id="BRYB01001742">
    <property type="protein sequence ID" value="GMI32582.1"/>
    <property type="molecule type" value="Genomic_DNA"/>
</dbReference>
<accession>A0ABQ6MU90</accession>
<keyword evidence="2" id="KW-1185">Reference proteome</keyword>
<gene>
    <name evidence="1" type="ORF">TeGR_g4776</name>
</gene>
<evidence type="ECO:0000313" key="1">
    <source>
        <dbReference type="EMBL" id="GMI32582.1"/>
    </source>
</evidence>
<organism evidence="1 2">
    <name type="scientific">Tetraparma gracilis</name>
    <dbReference type="NCBI Taxonomy" id="2962635"/>
    <lineage>
        <taxon>Eukaryota</taxon>
        <taxon>Sar</taxon>
        <taxon>Stramenopiles</taxon>
        <taxon>Ochrophyta</taxon>
        <taxon>Bolidophyceae</taxon>
        <taxon>Parmales</taxon>
        <taxon>Triparmaceae</taxon>
        <taxon>Tetraparma</taxon>
    </lineage>
</organism>
<comment type="caution">
    <text evidence="1">The sequence shown here is derived from an EMBL/GenBank/DDBJ whole genome shotgun (WGS) entry which is preliminary data.</text>
</comment>
<sequence length="179" mass="19387">MAASRTSLDLLQAATAAVTKHLSQQSKSLRTDPDRELLLPTAAESSLLLGRVSQVLLRRADLRAGLLDCVRHDKDVRRNRYGYRDSFGVGAGELAAACGGLYDDVVPDDEAGAPGPDRGGGLARWESLLAYFVLSVERPGKEGLGGVGEEMRGLMGEVDFMDLERLETIAEGMRREELK</sequence>
<dbReference type="Proteomes" id="UP001165060">
    <property type="component" value="Unassembled WGS sequence"/>
</dbReference>
<name>A0ABQ6MU90_9STRA</name>
<reference evidence="1 2" key="1">
    <citation type="journal article" date="2023" name="Commun. Biol.">
        <title>Genome analysis of Parmales, the sister group of diatoms, reveals the evolutionary specialization of diatoms from phago-mixotrophs to photoautotrophs.</title>
        <authorList>
            <person name="Ban H."/>
            <person name="Sato S."/>
            <person name="Yoshikawa S."/>
            <person name="Yamada K."/>
            <person name="Nakamura Y."/>
            <person name="Ichinomiya M."/>
            <person name="Sato N."/>
            <person name="Blanc-Mathieu R."/>
            <person name="Endo H."/>
            <person name="Kuwata A."/>
            <person name="Ogata H."/>
        </authorList>
    </citation>
    <scope>NUCLEOTIDE SEQUENCE [LARGE SCALE GENOMIC DNA]</scope>
</reference>
<proteinExistence type="predicted"/>